<name>A0A4R9IMM5_9LEPT</name>
<organism evidence="1 3">
    <name type="scientific">Leptospira bourretii</name>
    <dbReference type="NCBI Taxonomy" id="2484962"/>
    <lineage>
        <taxon>Bacteria</taxon>
        <taxon>Pseudomonadati</taxon>
        <taxon>Spirochaetota</taxon>
        <taxon>Spirochaetia</taxon>
        <taxon>Leptospirales</taxon>
        <taxon>Leptospiraceae</taxon>
        <taxon>Leptospira</taxon>
    </lineage>
</organism>
<protein>
    <submittedName>
        <fullName evidence="1">Uncharacterized protein</fullName>
    </submittedName>
</protein>
<keyword evidence="4" id="KW-1185">Reference proteome</keyword>
<dbReference type="EMBL" id="RQFL01000024">
    <property type="protein sequence ID" value="TGK90444.1"/>
    <property type="molecule type" value="Genomic_DNA"/>
</dbReference>
<evidence type="ECO:0000313" key="1">
    <source>
        <dbReference type="EMBL" id="TGK84676.1"/>
    </source>
</evidence>
<evidence type="ECO:0000313" key="3">
    <source>
        <dbReference type="Proteomes" id="UP000297394"/>
    </source>
</evidence>
<dbReference type="Proteomes" id="UP000297394">
    <property type="component" value="Unassembled WGS sequence"/>
</dbReference>
<sequence>MITFIGCVTPVKKPTTNNINNKSGAVTLKIGFPIYFPLVPDRLASKVFLMKLSKDKKNYAELPVVESTFESRDQVTFLNLEPGDYVIAGFYRLDQQSNHSADLFVILDDESITKSTFRVKENEMNILGTIYCMIAKDGLNLQGNQLELSKKIAPGVENNRADVLLTAVIGGHTKQVRIETITKIKNSPEEIDSFKPVLSESFEGTIWKSHFKNLN</sequence>
<accession>A0A4R9IMM5</accession>
<dbReference type="EMBL" id="RQFM01000022">
    <property type="protein sequence ID" value="TGK84676.1"/>
    <property type="molecule type" value="Genomic_DNA"/>
</dbReference>
<dbReference type="RefSeq" id="WP_135749673.1">
    <property type="nucleotide sequence ID" value="NZ_RQFL01000024.1"/>
</dbReference>
<reference evidence="2" key="1">
    <citation type="submission" date="2018-10" db="EMBL/GenBank/DDBJ databases">
        <authorList>
            <person name="Vincent A.T."/>
            <person name="Schiettekatte O."/>
            <person name="Bourhy P."/>
            <person name="Veyrier F.J."/>
            <person name="Picardeau M."/>
        </authorList>
    </citation>
    <scope>NUCLEOTIDE SEQUENCE</scope>
    <source>
        <strain evidence="2">201800281</strain>
    </source>
</reference>
<evidence type="ECO:0000313" key="2">
    <source>
        <dbReference type="EMBL" id="TGK90444.1"/>
    </source>
</evidence>
<dbReference type="AlphaFoldDB" id="A0A4R9IMM5"/>
<proteinExistence type="predicted"/>
<dbReference type="OrthoDB" id="9906327at2"/>
<evidence type="ECO:0000313" key="4">
    <source>
        <dbReference type="Proteomes" id="UP000297918"/>
    </source>
</evidence>
<gene>
    <name evidence="1" type="ORF">EHQ23_08185</name>
    <name evidence="2" type="ORF">EHQ26_09785</name>
</gene>
<reference evidence="1 3" key="2">
    <citation type="journal article" date="2019" name="PLoS Negl. Trop. Dis.">
        <title>Revisiting the worldwide diversity of Leptospira species in the environment.</title>
        <authorList>
            <person name="Vincent A.T."/>
            <person name="Schiettekatte O."/>
            <person name="Bourhy P."/>
            <person name="Veyrier F.J."/>
            <person name="Picardeau M."/>
        </authorList>
    </citation>
    <scope>NUCLEOTIDE SEQUENCE [LARGE SCALE GENOMIC DNA]</scope>
    <source>
        <strain evidence="1 3">201800280</strain>
        <strain evidence="2">201800281</strain>
    </source>
</reference>
<comment type="caution">
    <text evidence="1">The sequence shown here is derived from an EMBL/GenBank/DDBJ whole genome shotgun (WGS) entry which is preliminary data.</text>
</comment>
<dbReference type="Proteomes" id="UP000297918">
    <property type="component" value="Unassembled WGS sequence"/>
</dbReference>